<feature type="transmembrane region" description="Helical" evidence="7">
    <location>
        <begin position="175"/>
        <end position="193"/>
    </location>
</feature>
<evidence type="ECO:0000256" key="4">
    <source>
        <dbReference type="ARBA" id="ARBA00022692"/>
    </source>
</evidence>
<reference evidence="9" key="1">
    <citation type="submission" date="2018-07" db="EMBL/GenBank/DDBJ databases">
        <title>Streptacidiphilus bronchialis DSM 106435 chromosome.</title>
        <authorList>
            <person name="Batra D."/>
            <person name="Gulvik C.A."/>
        </authorList>
    </citation>
    <scope>NUCLEOTIDE SEQUENCE [LARGE SCALE GENOMIC DNA]</scope>
    <source>
        <strain evidence="9">DSM 106435</strain>
    </source>
</reference>
<dbReference type="AlphaFoldDB" id="A0A345SVE3"/>
<feature type="transmembrane region" description="Helical" evidence="7">
    <location>
        <begin position="144"/>
        <end position="163"/>
    </location>
</feature>
<evidence type="ECO:0000256" key="5">
    <source>
        <dbReference type="ARBA" id="ARBA00022989"/>
    </source>
</evidence>
<keyword evidence="5 7" id="KW-1133">Transmembrane helix</keyword>
<dbReference type="KEGG" id="stri:C7M71_009885"/>
<sequence>MNQLSLGDTFITFLAVVGPPKVLLSFAVLAQSRTTRELQILALVSSAGAALVGLLADFAAPVLFGLFHISTQALEIAGGVIFFVYAIGLVLGLHLGSEAHQAGPRLADGVRELLLPYVVSPLAMTAVLLEAVERNGWTWRATVGGAYVAVIALDLLCVLLLAQLLRRTHHTTIELLGRLLGLLLAAVGIDLVLDGMQGLGVPLGARDY</sequence>
<dbReference type="PANTHER" id="PTHR33508">
    <property type="entry name" value="UPF0056 MEMBRANE PROTEIN YHCE"/>
    <property type="match status" value="1"/>
</dbReference>
<organism evidence="8 9">
    <name type="scientific">Peterkaempfera bronchialis</name>
    <dbReference type="NCBI Taxonomy" id="2126346"/>
    <lineage>
        <taxon>Bacteria</taxon>
        <taxon>Bacillati</taxon>
        <taxon>Actinomycetota</taxon>
        <taxon>Actinomycetes</taxon>
        <taxon>Kitasatosporales</taxon>
        <taxon>Streptomycetaceae</taxon>
        <taxon>Peterkaempfera</taxon>
    </lineage>
</organism>
<evidence type="ECO:0000313" key="9">
    <source>
        <dbReference type="Proteomes" id="UP000249340"/>
    </source>
</evidence>
<feature type="transmembrane region" description="Helical" evidence="7">
    <location>
        <begin position="114"/>
        <end position="132"/>
    </location>
</feature>
<evidence type="ECO:0000313" key="8">
    <source>
        <dbReference type="EMBL" id="AXI77698.1"/>
    </source>
</evidence>
<feature type="transmembrane region" description="Helical" evidence="7">
    <location>
        <begin position="6"/>
        <end position="29"/>
    </location>
</feature>
<dbReference type="RefSeq" id="WP_111492642.1">
    <property type="nucleotide sequence ID" value="NZ_CP031264.1"/>
</dbReference>
<evidence type="ECO:0000256" key="2">
    <source>
        <dbReference type="ARBA" id="ARBA00009784"/>
    </source>
</evidence>
<gene>
    <name evidence="8" type="ORF">C7M71_009885</name>
</gene>
<evidence type="ECO:0000256" key="3">
    <source>
        <dbReference type="ARBA" id="ARBA00022475"/>
    </source>
</evidence>
<comment type="similarity">
    <text evidence="2 7">Belongs to the UPF0056 (MarC) family.</text>
</comment>
<comment type="subcellular location">
    <subcellularLocation>
        <location evidence="1 7">Cell membrane</location>
        <topology evidence="1 7">Multi-pass membrane protein</topology>
    </subcellularLocation>
</comment>
<dbReference type="EMBL" id="CP031264">
    <property type="protein sequence ID" value="AXI77698.1"/>
    <property type="molecule type" value="Genomic_DNA"/>
</dbReference>
<keyword evidence="9" id="KW-1185">Reference proteome</keyword>
<evidence type="ECO:0000256" key="1">
    <source>
        <dbReference type="ARBA" id="ARBA00004651"/>
    </source>
</evidence>
<accession>A0A345SVE3</accession>
<keyword evidence="3" id="KW-1003">Cell membrane</keyword>
<dbReference type="Pfam" id="PF01914">
    <property type="entry name" value="MarC"/>
    <property type="match status" value="1"/>
</dbReference>
<name>A0A345SVE3_9ACTN</name>
<keyword evidence="4 7" id="KW-0812">Transmembrane</keyword>
<protein>
    <recommendedName>
        <fullName evidence="7">UPF0056 membrane protein</fullName>
    </recommendedName>
</protein>
<feature type="transmembrane region" description="Helical" evidence="7">
    <location>
        <begin position="73"/>
        <end position="93"/>
    </location>
</feature>
<evidence type="ECO:0000256" key="6">
    <source>
        <dbReference type="ARBA" id="ARBA00023136"/>
    </source>
</evidence>
<feature type="transmembrane region" description="Helical" evidence="7">
    <location>
        <begin position="41"/>
        <end position="67"/>
    </location>
</feature>
<dbReference type="GO" id="GO:0005886">
    <property type="term" value="C:plasma membrane"/>
    <property type="evidence" value="ECO:0007669"/>
    <property type="project" value="UniProtKB-SubCell"/>
</dbReference>
<keyword evidence="6 7" id="KW-0472">Membrane</keyword>
<dbReference type="OrthoDB" id="3869309at2"/>
<dbReference type="PANTHER" id="PTHR33508:SF1">
    <property type="entry name" value="UPF0056 MEMBRANE PROTEIN YHCE"/>
    <property type="match status" value="1"/>
</dbReference>
<proteinExistence type="inferred from homology"/>
<dbReference type="Proteomes" id="UP000249340">
    <property type="component" value="Chromosome"/>
</dbReference>
<dbReference type="InterPro" id="IPR002771">
    <property type="entry name" value="Multi_antbiot-R_MarC"/>
</dbReference>
<evidence type="ECO:0000256" key="7">
    <source>
        <dbReference type="RuleBase" id="RU362048"/>
    </source>
</evidence>